<name>A0AA35G7V0_9FIRM</name>
<dbReference type="RefSeq" id="WP_264844465.1">
    <property type="nucleotide sequence ID" value="NZ_AP025628.1"/>
</dbReference>
<dbReference type="InterPro" id="IPR002145">
    <property type="entry name" value="CopG"/>
</dbReference>
<dbReference type="Proteomes" id="UP001163687">
    <property type="component" value="Chromosome"/>
</dbReference>
<organism evidence="2 3">
    <name type="scientific">Caldinitratiruptor microaerophilus</name>
    <dbReference type="NCBI Taxonomy" id="671077"/>
    <lineage>
        <taxon>Bacteria</taxon>
        <taxon>Bacillati</taxon>
        <taxon>Bacillota</taxon>
        <taxon>Clostridia</taxon>
        <taxon>Eubacteriales</taxon>
        <taxon>Symbiobacteriaceae</taxon>
        <taxon>Caldinitratiruptor</taxon>
    </lineage>
</organism>
<dbReference type="InterPro" id="IPR010985">
    <property type="entry name" value="Ribbon_hlx_hlx"/>
</dbReference>
<dbReference type="GO" id="GO:0006355">
    <property type="term" value="P:regulation of DNA-templated transcription"/>
    <property type="evidence" value="ECO:0007669"/>
    <property type="project" value="InterPro"/>
</dbReference>
<evidence type="ECO:0000313" key="2">
    <source>
        <dbReference type="EMBL" id="BDG60441.1"/>
    </source>
</evidence>
<dbReference type="Gene3D" id="1.10.1220.10">
    <property type="entry name" value="Met repressor-like"/>
    <property type="match status" value="1"/>
</dbReference>
<dbReference type="SUPFAM" id="SSF47598">
    <property type="entry name" value="Ribbon-helix-helix"/>
    <property type="match status" value="1"/>
</dbReference>
<evidence type="ECO:0000313" key="3">
    <source>
        <dbReference type="Proteomes" id="UP001163687"/>
    </source>
</evidence>
<accession>A0AA35G7V0</accession>
<sequence>MVRTQIQLTEEQAARLRRLAAHRGVSMAEIVREAVERYMQQAGAADEGELDARALAVIGRFASGQRNVSVEHDLHLDEAFSS</sequence>
<dbReference type="InterPro" id="IPR013321">
    <property type="entry name" value="Arc_rbn_hlx_hlx"/>
</dbReference>
<keyword evidence="3" id="KW-1185">Reference proteome</keyword>
<reference evidence="2" key="1">
    <citation type="submission" date="2022-03" db="EMBL/GenBank/DDBJ databases">
        <title>Complete genome sequence of Caldinitratiruptor microaerophilus.</title>
        <authorList>
            <person name="Mukaiyama R."/>
            <person name="Nishiyama T."/>
            <person name="Ueda K."/>
        </authorList>
    </citation>
    <scope>NUCLEOTIDE SEQUENCE</scope>
    <source>
        <strain evidence="2">JCM 16183</strain>
    </source>
</reference>
<proteinExistence type="predicted"/>
<dbReference type="CDD" id="cd21631">
    <property type="entry name" value="RHH_CopG_NikR-like"/>
    <property type="match status" value="1"/>
</dbReference>
<dbReference type="EMBL" id="AP025628">
    <property type="protein sequence ID" value="BDG60441.1"/>
    <property type="molecule type" value="Genomic_DNA"/>
</dbReference>
<feature type="domain" description="Ribbon-helix-helix protein CopG" evidence="1">
    <location>
        <begin position="2"/>
        <end position="38"/>
    </location>
</feature>
<dbReference type="KEGG" id="cmic:caldi_15310"/>
<dbReference type="AlphaFoldDB" id="A0AA35G7V0"/>
<evidence type="ECO:0000259" key="1">
    <source>
        <dbReference type="Pfam" id="PF01402"/>
    </source>
</evidence>
<gene>
    <name evidence="2" type="ORF">caldi_15310</name>
</gene>
<dbReference type="Pfam" id="PF01402">
    <property type="entry name" value="RHH_1"/>
    <property type="match status" value="1"/>
</dbReference>
<protein>
    <recommendedName>
        <fullName evidence="1">Ribbon-helix-helix protein CopG domain-containing protein</fullName>
    </recommendedName>
</protein>